<dbReference type="SUPFAM" id="SSF55729">
    <property type="entry name" value="Acyl-CoA N-acyltransferases (Nat)"/>
    <property type="match status" value="1"/>
</dbReference>
<proteinExistence type="predicted"/>
<protein>
    <submittedName>
        <fullName evidence="2">GNAT family N-acetyltransferase</fullName>
    </submittedName>
</protein>
<evidence type="ECO:0000259" key="1">
    <source>
        <dbReference type="PROSITE" id="PS51186"/>
    </source>
</evidence>
<reference evidence="3" key="1">
    <citation type="submission" date="2023-09" db="EMBL/GenBank/DDBJ databases">
        <title>Paenibacillus sp. chi10 Genome sequencing and assembly.</title>
        <authorList>
            <person name="Kim I."/>
        </authorList>
    </citation>
    <scope>NUCLEOTIDE SEQUENCE [LARGE SCALE GENOMIC DNA]</scope>
    <source>
        <strain evidence="3">chi10</strain>
    </source>
</reference>
<sequence>MAMIPRWEPEQQRYALSEQVYLLKADKIEWGIYCSVYYSAEYNGFFKDQGYEYEGWRDPFWIYEGEARIGGVVIAPNVMYTLFFIPPFRDERRIVLLLKEALISWSDLRKDIIIFEVLPDQVELLGRAGFWPSAFRCRWMQRPTEAFVVKWEDHFVVETPEMIQQDGINQLRNENDIAKLLYRSFAGAGSIDAIRRQQTDMQFYQEDIREYVSYTNDLVRNASTIVVDSHTNEVVGACLVSMQGSYPAIYNIAVHPSYSGQGIATRMLQTALSNLKGHYPVLRLYVMQGNTAESVYYNLGFMPGPIEVQRMYIPAQTDRLDSNRT</sequence>
<dbReference type="Pfam" id="PF00583">
    <property type="entry name" value="Acetyltransf_1"/>
    <property type="match status" value="1"/>
</dbReference>
<dbReference type="InterPro" id="IPR000182">
    <property type="entry name" value="GNAT_dom"/>
</dbReference>
<comment type="caution">
    <text evidence="2">The sequence shown here is derived from an EMBL/GenBank/DDBJ whole genome shotgun (WGS) entry which is preliminary data.</text>
</comment>
<evidence type="ECO:0000313" key="2">
    <source>
        <dbReference type="EMBL" id="MDT8979094.1"/>
    </source>
</evidence>
<dbReference type="InterPro" id="IPR016181">
    <property type="entry name" value="Acyl_CoA_acyltransferase"/>
</dbReference>
<dbReference type="PROSITE" id="PS51186">
    <property type="entry name" value="GNAT"/>
    <property type="match status" value="1"/>
</dbReference>
<feature type="domain" description="N-acetyltransferase" evidence="1">
    <location>
        <begin position="180"/>
        <end position="323"/>
    </location>
</feature>
<accession>A0AAJ2NAU4</accession>
<evidence type="ECO:0000313" key="3">
    <source>
        <dbReference type="Proteomes" id="UP001250538"/>
    </source>
</evidence>
<organism evidence="2 3">
    <name type="scientific">Paenibacillus suaedae</name>
    <dbReference type="NCBI Taxonomy" id="3077233"/>
    <lineage>
        <taxon>Bacteria</taxon>
        <taxon>Bacillati</taxon>
        <taxon>Bacillota</taxon>
        <taxon>Bacilli</taxon>
        <taxon>Bacillales</taxon>
        <taxon>Paenibacillaceae</taxon>
        <taxon>Paenibacillus</taxon>
    </lineage>
</organism>
<dbReference type="AlphaFoldDB" id="A0AAJ2NAU4"/>
<dbReference type="Gene3D" id="3.40.630.30">
    <property type="match status" value="1"/>
</dbReference>
<gene>
    <name evidence="2" type="ORF">RQP50_22910</name>
</gene>
<dbReference type="GO" id="GO:0016747">
    <property type="term" value="F:acyltransferase activity, transferring groups other than amino-acyl groups"/>
    <property type="evidence" value="ECO:0007669"/>
    <property type="project" value="InterPro"/>
</dbReference>
<dbReference type="RefSeq" id="WP_315746856.1">
    <property type="nucleotide sequence ID" value="NZ_JAVYAA010000006.1"/>
</dbReference>
<dbReference type="Proteomes" id="UP001250538">
    <property type="component" value="Unassembled WGS sequence"/>
</dbReference>
<keyword evidence="3" id="KW-1185">Reference proteome</keyword>
<name>A0AAJ2NAU4_9BACL</name>
<dbReference type="EMBL" id="JAVYAA010000006">
    <property type="protein sequence ID" value="MDT8979094.1"/>
    <property type="molecule type" value="Genomic_DNA"/>
</dbReference>
<dbReference type="CDD" id="cd04301">
    <property type="entry name" value="NAT_SF"/>
    <property type="match status" value="1"/>
</dbReference>